<dbReference type="Proteomes" id="UP001165960">
    <property type="component" value="Unassembled WGS sequence"/>
</dbReference>
<comment type="caution">
    <text evidence="1">The sequence shown here is derived from an EMBL/GenBank/DDBJ whole genome shotgun (WGS) entry which is preliminary data.</text>
</comment>
<sequence>MTPHLTPRPDRPMEPSNTTKTMSNQLFGVLYVTLTGLHPSYGGPYPLVQQYSFLIHLIASNYAWLPETLLNGCQLG</sequence>
<dbReference type="EMBL" id="QTSX02001461">
    <property type="protein sequence ID" value="KAJ9081718.1"/>
    <property type="molecule type" value="Genomic_DNA"/>
</dbReference>
<organism evidence="1 2">
    <name type="scientific">Entomophthora muscae</name>
    <dbReference type="NCBI Taxonomy" id="34485"/>
    <lineage>
        <taxon>Eukaryota</taxon>
        <taxon>Fungi</taxon>
        <taxon>Fungi incertae sedis</taxon>
        <taxon>Zoopagomycota</taxon>
        <taxon>Entomophthoromycotina</taxon>
        <taxon>Entomophthoromycetes</taxon>
        <taxon>Entomophthorales</taxon>
        <taxon>Entomophthoraceae</taxon>
        <taxon>Entomophthora</taxon>
    </lineage>
</organism>
<proteinExistence type="predicted"/>
<gene>
    <name evidence="1" type="ORF">DSO57_1011748</name>
</gene>
<evidence type="ECO:0000313" key="2">
    <source>
        <dbReference type="Proteomes" id="UP001165960"/>
    </source>
</evidence>
<accession>A0ACC2U4J7</accession>
<keyword evidence="2" id="KW-1185">Reference proteome</keyword>
<protein>
    <submittedName>
        <fullName evidence="1">Uncharacterized protein</fullName>
    </submittedName>
</protein>
<name>A0ACC2U4J7_9FUNG</name>
<reference evidence="1" key="1">
    <citation type="submission" date="2022-04" db="EMBL/GenBank/DDBJ databases">
        <title>Genome of the entomopathogenic fungus Entomophthora muscae.</title>
        <authorList>
            <person name="Elya C."/>
            <person name="Lovett B.R."/>
            <person name="Lee E."/>
            <person name="Macias A.M."/>
            <person name="Hajek A.E."/>
            <person name="De Bivort B.L."/>
            <person name="Kasson M.T."/>
            <person name="De Fine Licht H.H."/>
            <person name="Stajich J.E."/>
        </authorList>
    </citation>
    <scope>NUCLEOTIDE SEQUENCE</scope>
    <source>
        <strain evidence="1">Berkeley</strain>
    </source>
</reference>
<evidence type="ECO:0000313" key="1">
    <source>
        <dbReference type="EMBL" id="KAJ9081718.1"/>
    </source>
</evidence>